<dbReference type="Proteomes" id="UP000807342">
    <property type="component" value="Unassembled WGS sequence"/>
</dbReference>
<name>A0A9P5X4T4_9AGAR</name>
<dbReference type="GO" id="GO:0005762">
    <property type="term" value="C:mitochondrial large ribosomal subunit"/>
    <property type="evidence" value="ECO:0007669"/>
    <property type="project" value="InterPro"/>
</dbReference>
<keyword evidence="4" id="KW-1185">Reference proteome</keyword>
<feature type="region of interest" description="Disordered" evidence="1">
    <location>
        <begin position="201"/>
        <end position="221"/>
    </location>
</feature>
<gene>
    <name evidence="3" type="ORF">P691DRAFT_711260</name>
</gene>
<evidence type="ECO:0000259" key="2">
    <source>
        <dbReference type="Pfam" id="PF18126"/>
    </source>
</evidence>
<dbReference type="PANTHER" id="PTHR28041">
    <property type="entry name" value="54S RIBOSOMAL PROTEIN L25, MITOCHONDRIAL"/>
    <property type="match status" value="1"/>
</dbReference>
<feature type="domain" description="Large ribosomal subunit protein mL59" evidence="2">
    <location>
        <begin position="35"/>
        <end position="198"/>
    </location>
</feature>
<sequence>MSNLVAAKAVKKFRVDQLLKVETHIRRLGPLSKEVTPKLQPKSNVAILPNPFIPRKHPETGKWRPPVYSLRRQAELVKKAKASGLLHLLPPGPKSPQTRLGVTEAIREAQKATTAASLDSLKEQLKAEEDQSVWLEPVAWEGKLKEKKTRGRDLGITLYAGKKRMFKGHKWERVQGERLRKRAILLRDMKKRIYNYKNYYKRRKPNPLKPPRTVKAPKLPF</sequence>
<comment type="caution">
    <text evidence="3">The sequence shown here is derived from an EMBL/GenBank/DDBJ whole genome shotgun (WGS) entry which is preliminary data.</text>
</comment>
<reference evidence="3" key="1">
    <citation type="submission" date="2020-11" db="EMBL/GenBank/DDBJ databases">
        <authorList>
            <consortium name="DOE Joint Genome Institute"/>
            <person name="Ahrendt S."/>
            <person name="Riley R."/>
            <person name="Andreopoulos W."/>
            <person name="Labutti K."/>
            <person name="Pangilinan J."/>
            <person name="Ruiz-Duenas F.J."/>
            <person name="Barrasa J.M."/>
            <person name="Sanchez-Garcia M."/>
            <person name="Camarero S."/>
            <person name="Miyauchi S."/>
            <person name="Serrano A."/>
            <person name="Linde D."/>
            <person name="Babiker R."/>
            <person name="Drula E."/>
            <person name="Ayuso-Fernandez I."/>
            <person name="Pacheco R."/>
            <person name="Padilla G."/>
            <person name="Ferreira P."/>
            <person name="Barriuso J."/>
            <person name="Kellner H."/>
            <person name="Castanera R."/>
            <person name="Alfaro M."/>
            <person name="Ramirez L."/>
            <person name="Pisabarro A.G."/>
            <person name="Kuo A."/>
            <person name="Tritt A."/>
            <person name="Lipzen A."/>
            <person name="He G."/>
            <person name="Yan M."/>
            <person name="Ng V."/>
            <person name="Cullen D."/>
            <person name="Martin F."/>
            <person name="Rosso M.-N."/>
            <person name="Henrissat B."/>
            <person name="Hibbett D."/>
            <person name="Martinez A.T."/>
            <person name="Grigoriev I.V."/>
        </authorList>
    </citation>
    <scope>NUCLEOTIDE SEQUENCE</scope>
    <source>
        <strain evidence="3">MF-IS2</strain>
    </source>
</reference>
<protein>
    <recommendedName>
        <fullName evidence="2">Large ribosomal subunit protein mL59 domain-containing protein</fullName>
    </recommendedName>
</protein>
<dbReference type="OrthoDB" id="18529at2759"/>
<accession>A0A9P5X4T4</accession>
<dbReference type="InterPro" id="IPR037507">
    <property type="entry name" value="Ribosomal_mL59"/>
</dbReference>
<dbReference type="Pfam" id="PF18126">
    <property type="entry name" value="Mitoc_mL59"/>
    <property type="match status" value="1"/>
</dbReference>
<proteinExistence type="predicted"/>
<evidence type="ECO:0000313" key="4">
    <source>
        <dbReference type="Proteomes" id="UP000807342"/>
    </source>
</evidence>
<dbReference type="AlphaFoldDB" id="A0A9P5X4T4"/>
<dbReference type="GO" id="GO:0003735">
    <property type="term" value="F:structural constituent of ribosome"/>
    <property type="evidence" value="ECO:0007669"/>
    <property type="project" value="InterPro"/>
</dbReference>
<organism evidence="3 4">
    <name type="scientific">Macrolepiota fuliginosa MF-IS2</name>
    <dbReference type="NCBI Taxonomy" id="1400762"/>
    <lineage>
        <taxon>Eukaryota</taxon>
        <taxon>Fungi</taxon>
        <taxon>Dikarya</taxon>
        <taxon>Basidiomycota</taxon>
        <taxon>Agaricomycotina</taxon>
        <taxon>Agaricomycetes</taxon>
        <taxon>Agaricomycetidae</taxon>
        <taxon>Agaricales</taxon>
        <taxon>Agaricineae</taxon>
        <taxon>Agaricaceae</taxon>
        <taxon>Macrolepiota</taxon>
    </lineage>
</organism>
<dbReference type="InterPro" id="IPR040922">
    <property type="entry name" value="Ribosomal_mL59_dom"/>
</dbReference>
<evidence type="ECO:0000256" key="1">
    <source>
        <dbReference type="SAM" id="MobiDB-lite"/>
    </source>
</evidence>
<dbReference type="PANTHER" id="PTHR28041:SF1">
    <property type="entry name" value="LARGE RIBOSOMAL SUBUNIT PROTEIN ML59"/>
    <property type="match status" value="1"/>
</dbReference>
<evidence type="ECO:0000313" key="3">
    <source>
        <dbReference type="EMBL" id="KAF9444843.1"/>
    </source>
</evidence>
<dbReference type="EMBL" id="MU151344">
    <property type="protein sequence ID" value="KAF9444843.1"/>
    <property type="molecule type" value="Genomic_DNA"/>
</dbReference>